<organism evidence="7">
    <name type="scientific">hydrothermal vent metagenome</name>
    <dbReference type="NCBI Taxonomy" id="652676"/>
    <lineage>
        <taxon>unclassified sequences</taxon>
        <taxon>metagenomes</taxon>
        <taxon>ecological metagenomes</taxon>
    </lineage>
</organism>
<evidence type="ECO:0000256" key="4">
    <source>
        <dbReference type="ARBA" id="ARBA00022679"/>
    </source>
</evidence>
<dbReference type="InterPro" id="IPR015422">
    <property type="entry name" value="PyrdxlP-dep_Trfase_small"/>
</dbReference>
<keyword evidence="4 7" id="KW-0808">Transferase</keyword>
<accession>A0A3B0XK98</accession>
<evidence type="ECO:0000256" key="1">
    <source>
        <dbReference type="ARBA" id="ARBA00001933"/>
    </source>
</evidence>
<keyword evidence="5" id="KW-0663">Pyridoxal phosphate</keyword>
<evidence type="ECO:0000256" key="5">
    <source>
        <dbReference type="ARBA" id="ARBA00022898"/>
    </source>
</evidence>
<feature type="domain" description="Aminotransferase class I/classII large" evidence="6">
    <location>
        <begin position="35"/>
        <end position="196"/>
    </location>
</feature>
<proteinExistence type="inferred from homology"/>
<dbReference type="Gene3D" id="3.40.640.10">
    <property type="entry name" value="Type I PLP-dependent aspartate aminotransferase-like (Major domain)"/>
    <property type="match status" value="1"/>
</dbReference>
<sequence length="197" mass="21503">MDKKVQISQRMDDIEPFHVMDILARARELEAAGHDVVHLEVGEPDFPAPALVKQAAIAAIKADKTLYTPATGLNELKEQIAHYYQARLATQISSKNIVITPGASGALQLALSVLVNPHQKVLMSDPGYPCNRHFVRLLEGKAHSIPVGAETNYQLTASLIEAHWDNQTSAVLIASPSNPTGTLITRNEMRRIIDVVA</sequence>
<dbReference type="GO" id="GO:0009042">
    <property type="term" value="F:valine-pyruvate transaminase activity"/>
    <property type="evidence" value="ECO:0007669"/>
    <property type="project" value="UniProtKB-EC"/>
</dbReference>
<gene>
    <name evidence="7" type="ORF">MNBD_GAMMA08-2350</name>
</gene>
<dbReference type="Pfam" id="PF00155">
    <property type="entry name" value="Aminotran_1_2"/>
    <property type="match status" value="1"/>
</dbReference>
<dbReference type="SUPFAM" id="SSF53383">
    <property type="entry name" value="PLP-dependent transferases"/>
    <property type="match status" value="1"/>
</dbReference>
<feature type="non-terminal residue" evidence="7">
    <location>
        <position position="197"/>
    </location>
</feature>
<dbReference type="EMBL" id="UOFH01000292">
    <property type="protein sequence ID" value="VAW64643.1"/>
    <property type="molecule type" value="Genomic_DNA"/>
</dbReference>
<keyword evidence="7" id="KW-0670">Pyruvate</keyword>
<evidence type="ECO:0000256" key="2">
    <source>
        <dbReference type="ARBA" id="ARBA00007441"/>
    </source>
</evidence>
<dbReference type="Gene3D" id="3.90.1150.10">
    <property type="entry name" value="Aspartate Aminotransferase, domain 1"/>
    <property type="match status" value="1"/>
</dbReference>
<keyword evidence="3 7" id="KW-0032">Aminotransferase</keyword>
<evidence type="ECO:0000313" key="7">
    <source>
        <dbReference type="EMBL" id="VAW64643.1"/>
    </source>
</evidence>
<evidence type="ECO:0000256" key="3">
    <source>
        <dbReference type="ARBA" id="ARBA00022576"/>
    </source>
</evidence>
<dbReference type="InterPro" id="IPR015424">
    <property type="entry name" value="PyrdxlP-dep_Trfase"/>
</dbReference>
<dbReference type="GO" id="GO:0006520">
    <property type="term" value="P:amino acid metabolic process"/>
    <property type="evidence" value="ECO:0007669"/>
    <property type="project" value="InterPro"/>
</dbReference>
<dbReference type="AlphaFoldDB" id="A0A3B0XK98"/>
<protein>
    <submittedName>
        <fullName evidence="7">Valine--pyruvate aminotransferase</fullName>
        <ecNumber evidence="7">2.6.1.66</ecNumber>
    </submittedName>
</protein>
<dbReference type="PANTHER" id="PTHR46383:SF2">
    <property type="entry name" value="AMINOTRANSFERASE"/>
    <property type="match status" value="1"/>
</dbReference>
<dbReference type="InterPro" id="IPR050596">
    <property type="entry name" value="AspAT/PAT-like"/>
</dbReference>
<dbReference type="CDD" id="cd00609">
    <property type="entry name" value="AAT_like"/>
    <property type="match status" value="1"/>
</dbReference>
<dbReference type="GO" id="GO:0030170">
    <property type="term" value="F:pyridoxal phosphate binding"/>
    <property type="evidence" value="ECO:0007669"/>
    <property type="project" value="InterPro"/>
</dbReference>
<dbReference type="PANTHER" id="PTHR46383">
    <property type="entry name" value="ASPARTATE AMINOTRANSFERASE"/>
    <property type="match status" value="1"/>
</dbReference>
<dbReference type="EC" id="2.6.1.66" evidence="7"/>
<dbReference type="InterPro" id="IPR015421">
    <property type="entry name" value="PyrdxlP-dep_Trfase_major"/>
</dbReference>
<comment type="similarity">
    <text evidence="2">Belongs to the class-I pyridoxal-phosphate-dependent aminotransferase family.</text>
</comment>
<evidence type="ECO:0000259" key="6">
    <source>
        <dbReference type="Pfam" id="PF00155"/>
    </source>
</evidence>
<comment type="cofactor">
    <cofactor evidence="1">
        <name>pyridoxal 5'-phosphate</name>
        <dbReference type="ChEBI" id="CHEBI:597326"/>
    </cofactor>
</comment>
<dbReference type="InterPro" id="IPR004839">
    <property type="entry name" value="Aminotransferase_I/II_large"/>
</dbReference>
<name>A0A3B0XK98_9ZZZZ</name>
<reference evidence="7" key="1">
    <citation type="submission" date="2018-06" db="EMBL/GenBank/DDBJ databases">
        <authorList>
            <person name="Zhirakovskaya E."/>
        </authorList>
    </citation>
    <scope>NUCLEOTIDE SEQUENCE</scope>
</reference>